<organism evidence="7 8">
    <name type="scientific">Halopenitus malekzadehii</name>
    <dbReference type="NCBI Taxonomy" id="1267564"/>
    <lineage>
        <taxon>Archaea</taxon>
        <taxon>Methanobacteriati</taxon>
        <taxon>Methanobacteriota</taxon>
        <taxon>Stenosarchaea group</taxon>
        <taxon>Halobacteria</taxon>
        <taxon>Halobacteriales</taxon>
        <taxon>Haloferacaceae</taxon>
        <taxon>Halopenitus</taxon>
    </lineage>
</organism>
<evidence type="ECO:0000256" key="3">
    <source>
        <dbReference type="ARBA" id="ARBA00023125"/>
    </source>
</evidence>
<keyword evidence="3 5" id="KW-0238">DNA-binding</keyword>
<dbReference type="Pfam" id="PF13977">
    <property type="entry name" value="TetR_C_6"/>
    <property type="match status" value="1"/>
</dbReference>
<evidence type="ECO:0000256" key="1">
    <source>
        <dbReference type="ARBA" id="ARBA00022491"/>
    </source>
</evidence>
<evidence type="ECO:0000256" key="4">
    <source>
        <dbReference type="ARBA" id="ARBA00023163"/>
    </source>
</evidence>
<dbReference type="PANTHER" id="PTHR30055">
    <property type="entry name" value="HTH-TYPE TRANSCRIPTIONAL REGULATOR RUTR"/>
    <property type="match status" value="1"/>
</dbReference>
<dbReference type="InterPro" id="IPR050109">
    <property type="entry name" value="HTH-type_TetR-like_transc_reg"/>
</dbReference>
<feature type="DNA-binding region" description="H-T-H motif" evidence="5">
    <location>
        <begin position="25"/>
        <end position="44"/>
    </location>
</feature>
<keyword evidence="1" id="KW-0678">Repressor</keyword>
<dbReference type="EMBL" id="FNWU01000001">
    <property type="protein sequence ID" value="SEH42130.1"/>
    <property type="molecule type" value="Genomic_DNA"/>
</dbReference>
<feature type="domain" description="HTH tetR-type" evidence="6">
    <location>
        <begin position="2"/>
        <end position="62"/>
    </location>
</feature>
<keyword evidence="4" id="KW-0804">Transcription</keyword>
<evidence type="ECO:0000313" key="7">
    <source>
        <dbReference type="EMBL" id="SEH42130.1"/>
    </source>
</evidence>
<dbReference type="PANTHER" id="PTHR30055:SF234">
    <property type="entry name" value="HTH-TYPE TRANSCRIPTIONAL REGULATOR BETI"/>
    <property type="match status" value="1"/>
</dbReference>
<dbReference type="Pfam" id="PF00440">
    <property type="entry name" value="TetR_N"/>
    <property type="match status" value="1"/>
</dbReference>
<reference evidence="7 8" key="1">
    <citation type="submission" date="2016-10" db="EMBL/GenBank/DDBJ databases">
        <authorList>
            <person name="de Groot N.N."/>
        </authorList>
    </citation>
    <scope>NUCLEOTIDE SEQUENCE [LARGE SCALE GENOMIC DNA]</scope>
    <source>
        <strain evidence="7 8">IBRC-M10418</strain>
    </source>
</reference>
<dbReference type="InterPro" id="IPR001647">
    <property type="entry name" value="HTH_TetR"/>
</dbReference>
<dbReference type="OrthoDB" id="135877at2157"/>
<dbReference type="Gene3D" id="1.10.357.10">
    <property type="entry name" value="Tetracycline Repressor, domain 2"/>
    <property type="match status" value="1"/>
</dbReference>
<evidence type="ECO:0000259" key="6">
    <source>
        <dbReference type="PROSITE" id="PS50977"/>
    </source>
</evidence>
<evidence type="ECO:0000256" key="5">
    <source>
        <dbReference type="PROSITE-ProRule" id="PRU00335"/>
    </source>
</evidence>
<sequence length="199" mass="22279">MDDTATEILEATYRALSRHGYADLTIEDIAAEADRSTASIHYYFDDKETLFIEFLEYLSDRYTDRLASIDDDDTDGARQRLLALLAVVLDDDAEATGREFRTAMLEVIAQAPYNEAIRDRMVTFDEVLFERVHAIVSTGVETGEFDDAVDPDLAAEFLVSATTGAFTRQVTIDEPPQQSMETVTGYVDARLLPDESENL</sequence>
<evidence type="ECO:0000256" key="2">
    <source>
        <dbReference type="ARBA" id="ARBA00023015"/>
    </source>
</evidence>
<dbReference type="PROSITE" id="PS50977">
    <property type="entry name" value="HTH_TETR_2"/>
    <property type="match status" value="1"/>
</dbReference>
<dbReference type="InterPro" id="IPR039538">
    <property type="entry name" value="BetI_C"/>
</dbReference>
<evidence type="ECO:0000313" key="8">
    <source>
        <dbReference type="Proteomes" id="UP000199215"/>
    </source>
</evidence>
<name>A0A1H6I5P1_9EURY</name>
<dbReference type="Proteomes" id="UP000199215">
    <property type="component" value="Unassembled WGS sequence"/>
</dbReference>
<dbReference type="InterPro" id="IPR036271">
    <property type="entry name" value="Tet_transcr_reg_TetR-rel_C_sf"/>
</dbReference>
<keyword evidence="8" id="KW-1185">Reference proteome</keyword>
<accession>A0A1H6I5P1</accession>
<dbReference type="InterPro" id="IPR009057">
    <property type="entry name" value="Homeodomain-like_sf"/>
</dbReference>
<proteinExistence type="predicted"/>
<dbReference type="PRINTS" id="PR00455">
    <property type="entry name" value="HTHTETR"/>
</dbReference>
<protein>
    <submittedName>
        <fullName evidence="7">DNA-binding transcriptional regulator, AcrR family</fullName>
    </submittedName>
</protein>
<dbReference type="SUPFAM" id="SSF46689">
    <property type="entry name" value="Homeodomain-like"/>
    <property type="match status" value="1"/>
</dbReference>
<dbReference type="GO" id="GO:0000976">
    <property type="term" value="F:transcription cis-regulatory region binding"/>
    <property type="evidence" value="ECO:0007669"/>
    <property type="project" value="TreeGrafter"/>
</dbReference>
<dbReference type="SUPFAM" id="SSF48498">
    <property type="entry name" value="Tetracyclin repressor-like, C-terminal domain"/>
    <property type="match status" value="1"/>
</dbReference>
<gene>
    <name evidence="7" type="ORF">SAMN05192561_101864</name>
</gene>
<dbReference type="AlphaFoldDB" id="A0A1H6I5P1"/>
<dbReference type="GO" id="GO:0003700">
    <property type="term" value="F:DNA-binding transcription factor activity"/>
    <property type="evidence" value="ECO:0007669"/>
    <property type="project" value="TreeGrafter"/>
</dbReference>
<dbReference type="RefSeq" id="WP_092814721.1">
    <property type="nucleotide sequence ID" value="NZ_FNWU01000001.1"/>
</dbReference>
<keyword evidence="2" id="KW-0805">Transcription regulation</keyword>